<dbReference type="Proteomes" id="UP000053201">
    <property type="component" value="Unassembled WGS sequence"/>
</dbReference>
<sequence length="201" mass="22607">MASRPPAWRATYHLPRNSVTIRRLPLLTPFRPLHRTTTSKPAHKSPGQKIEIRYTDPKAVTHLLRTNPDYRAAFLSVVASIPELNRAYKDLEEYLRAKGYADAKDPLKMPDSETRARMQTDQVLVEKSLLVQKLLKIHGVVRTVAEAENSAKPGRSVQLVDGVVPSSKLGMEPLQTDELSPPLRWFKSLFMTGAKEGSRSN</sequence>
<dbReference type="AlphaFoldDB" id="A0A0L0H4R4"/>
<dbReference type="EMBL" id="KQ257470">
    <property type="protein sequence ID" value="KNC96192.1"/>
    <property type="molecule type" value="Genomic_DNA"/>
</dbReference>
<evidence type="ECO:0000313" key="2">
    <source>
        <dbReference type="Proteomes" id="UP000053201"/>
    </source>
</evidence>
<evidence type="ECO:0000313" key="1">
    <source>
        <dbReference type="EMBL" id="KNC96192.1"/>
    </source>
</evidence>
<dbReference type="OrthoDB" id="2131911at2759"/>
<gene>
    <name evidence="1" type="ORF">SPPG_08346</name>
</gene>
<protein>
    <submittedName>
        <fullName evidence="1">Uncharacterized protein</fullName>
    </submittedName>
</protein>
<dbReference type="RefSeq" id="XP_016604232.1">
    <property type="nucleotide sequence ID" value="XM_016756504.1"/>
</dbReference>
<dbReference type="VEuPathDB" id="FungiDB:SPPG_08346"/>
<reference evidence="1 2" key="1">
    <citation type="submission" date="2009-08" db="EMBL/GenBank/DDBJ databases">
        <title>The Genome Sequence of Spizellomyces punctatus strain DAOM BR117.</title>
        <authorList>
            <consortium name="The Broad Institute Genome Sequencing Platform"/>
            <person name="Russ C."/>
            <person name="Cuomo C."/>
            <person name="Shea T."/>
            <person name="Young S.K."/>
            <person name="Zeng Q."/>
            <person name="Koehrsen M."/>
            <person name="Haas B."/>
            <person name="Borodovsky M."/>
            <person name="Guigo R."/>
            <person name="Alvarado L."/>
            <person name="Berlin A."/>
            <person name="Bochicchio J."/>
            <person name="Borenstein D."/>
            <person name="Chapman S."/>
            <person name="Chen Z."/>
            <person name="Engels R."/>
            <person name="Freedman E."/>
            <person name="Gellesch M."/>
            <person name="Goldberg J."/>
            <person name="Griggs A."/>
            <person name="Gujja S."/>
            <person name="Heiman D."/>
            <person name="Hepburn T."/>
            <person name="Howarth C."/>
            <person name="Jen D."/>
            <person name="Larson L."/>
            <person name="Lewis B."/>
            <person name="Mehta T."/>
            <person name="Park D."/>
            <person name="Pearson M."/>
            <person name="Roberts A."/>
            <person name="Saif S."/>
            <person name="Shenoy N."/>
            <person name="Sisk P."/>
            <person name="Stolte C."/>
            <person name="Sykes S."/>
            <person name="Thomson T."/>
            <person name="Walk T."/>
            <person name="White J."/>
            <person name="Yandava C."/>
            <person name="Burger G."/>
            <person name="Gray M.W."/>
            <person name="Holland P.W.H."/>
            <person name="King N."/>
            <person name="Lang F.B.F."/>
            <person name="Roger A.J."/>
            <person name="Ruiz-Trillo I."/>
            <person name="Lander E."/>
            <person name="Nusbaum C."/>
        </authorList>
    </citation>
    <scope>NUCLEOTIDE SEQUENCE [LARGE SCALE GENOMIC DNA]</scope>
    <source>
        <strain evidence="1 2">DAOM BR117</strain>
    </source>
</reference>
<organism evidence="1 2">
    <name type="scientific">Spizellomyces punctatus (strain DAOM BR117)</name>
    <dbReference type="NCBI Taxonomy" id="645134"/>
    <lineage>
        <taxon>Eukaryota</taxon>
        <taxon>Fungi</taxon>
        <taxon>Fungi incertae sedis</taxon>
        <taxon>Chytridiomycota</taxon>
        <taxon>Chytridiomycota incertae sedis</taxon>
        <taxon>Chytridiomycetes</taxon>
        <taxon>Spizellomycetales</taxon>
        <taxon>Spizellomycetaceae</taxon>
        <taxon>Spizellomyces</taxon>
    </lineage>
</organism>
<proteinExistence type="predicted"/>
<name>A0A0L0H4R4_SPIPD</name>
<dbReference type="InParanoid" id="A0A0L0H4R4"/>
<accession>A0A0L0H4R4</accession>
<keyword evidence="2" id="KW-1185">Reference proteome</keyword>
<dbReference type="GeneID" id="27691515"/>